<dbReference type="InParanoid" id="A0A0Q3N6N9"/>
<evidence type="ECO:0000256" key="6">
    <source>
        <dbReference type="SAM" id="MobiDB-lite"/>
    </source>
</evidence>
<keyword evidence="5" id="KW-0539">Nucleus</keyword>
<feature type="non-terminal residue" evidence="8">
    <location>
        <position position="1"/>
    </location>
</feature>
<dbReference type="PROSITE" id="PS51005">
    <property type="entry name" value="NAC"/>
    <property type="match status" value="1"/>
</dbReference>
<evidence type="ECO:0000313" key="10">
    <source>
        <dbReference type="Proteomes" id="UP000008810"/>
    </source>
</evidence>
<organism evidence="8">
    <name type="scientific">Brachypodium distachyon</name>
    <name type="common">Purple false brome</name>
    <name type="synonym">Trachynia distachya</name>
    <dbReference type="NCBI Taxonomy" id="15368"/>
    <lineage>
        <taxon>Eukaryota</taxon>
        <taxon>Viridiplantae</taxon>
        <taxon>Streptophyta</taxon>
        <taxon>Embryophyta</taxon>
        <taxon>Tracheophyta</taxon>
        <taxon>Spermatophyta</taxon>
        <taxon>Magnoliopsida</taxon>
        <taxon>Liliopsida</taxon>
        <taxon>Poales</taxon>
        <taxon>Poaceae</taxon>
        <taxon>BOP clade</taxon>
        <taxon>Pooideae</taxon>
        <taxon>Stipodae</taxon>
        <taxon>Brachypodieae</taxon>
        <taxon>Brachypodium</taxon>
    </lineage>
</organism>
<feature type="region of interest" description="Disordered" evidence="6">
    <location>
        <begin position="69"/>
        <end position="94"/>
    </location>
</feature>
<dbReference type="GO" id="GO:0005634">
    <property type="term" value="C:nucleus"/>
    <property type="evidence" value="ECO:0007669"/>
    <property type="project" value="UniProtKB-SubCell"/>
</dbReference>
<evidence type="ECO:0000259" key="7">
    <source>
        <dbReference type="PROSITE" id="PS51005"/>
    </source>
</evidence>
<gene>
    <name evidence="8" type="ORF">BRADI_1g03146v3</name>
</gene>
<evidence type="ECO:0000256" key="1">
    <source>
        <dbReference type="ARBA" id="ARBA00004123"/>
    </source>
</evidence>
<dbReference type="InterPro" id="IPR003441">
    <property type="entry name" value="NAC-dom"/>
</dbReference>
<evidence type="ECO:0000313" key="9">
    <source>
        <dbReference type="EnsemblPlants" id="KQK12350"/>
    </source>
</evidence>
<dbReference type="EMBL" id="CM000880">
    <property type="protein sequence ID" value="KQK12350.1"/>
    <property type="molecule type" value="Genomic_DNA"/>
</dbReference>
<feature type="domain" description="NAC" evidence="7">
    <location>
        <begin position="17"/>
        <end position="190"/>
    </location>
</feature>
<keyword evidence="2" id="KW-0805">Transcription regulation</keyword>
<keyword evidence="4" id="KW-0804">Transcription</keyword>
<evidence type="ECO:0000256" key="4">
    <source>
        <dbReference type="ARBA" id="ARBA00023163"/>
    </source>
</evidence>
<name>A0A0Q3N6N9_BRADI</name>
<dbReference type="SUPFAM" id="SSF101941">
    <property type="entry name" value="NAC domain"/>
    <property type="match status" value="1"/>
</dbReference>
<keyword evidence="10" id="KW-1185">Reference proteome</keyword>
<dbReference type="AlphaFoldDB" id="A0A0Q3N6N9"/>
<dbReference type="OrthoDB" id="695854at2759"/>
<dbReference type="EnsemblPlants" id="KQK12350">
    <property type="protein sequence ID" value="KQK12350"/>
    <property type="gene ID" value="BRADI_1g03146v3"/>
</dbReference>
<dbReference type="STRING" id="15368.A0A0Q3N6N9"/>
<reference evidence="8" key="2">
    <citation type="submission" date="2017-06" db="EMBL/GenBank/DDBJ databases">
        <title>WGS assembly of Brachypodium distachyon.</title>
        <authorList>
            <consortium name="The International Brachypodium Initiative"/>
            <person name="Lucas S."/>
            <person name="Harmon-Smith M."/>
            <person name="Lail K."/>
            <person name="Tice H."/>
            <person name="Grimwood J."/>
            <person name="Bruce D."/>
            <person name="Barry K."/>
            <person name="Shu S."/>
            <person name="Lindquist E."/>
            <person name="Wang M."/>
            <person name="Pitluck S."/>
            <person name="Vogel J.P."/>
            <person name="Garvin D.F."/>
            <person name="Mockler T.C."/>
            <person name="Schmutz J."/>
            <person name="Rokhsar D."/>
            <person name="Bevan M.W."/>
        </authorList>
    </citation>
    <scope>NUCLEOTIDE SEQUENCE</scope>
    <source>
        <strain evidence="8">Bd21</strain>
    </source>
</reference>
<comment type="subcellular location">
    <subcellularLocation>
        <location evidence="1">Nucleus</location>
    </subcellularLocation>
</comment>
<dbReference type="Proteomes" id="UP000008810">
    <property type="component" value="Chromosome 1"/>
</dbReference>
<evidence type="ECO:0000256" key="3">
    <source>
        <dbReference type="ARBA" id="ARBA00023125"/>
    </source>
</evidence>
<evidence type="ECO:0000313" key="8">
    <source>
        <dbReference type="EMBL" id="KQK12350.1"/>
    </source>
</evidence>
<evidence type="ECO:0000256" key="5">
    <source>
        <dbReference type="ARBA" id="ARBA00023242"/>
    </source>
</evidence>
<feature type="compositionally biased region" description="Basic and acidic residues" evidence="6">
    <location>
        <begin position="117"/>
        <end position="129"/>
    </location>
</feature>
<protein>
    <recommendedName>
        <fullName evidence="7">NAC domain-containing protein</fullName>
    </recommendedName>
</protein>
<dbReference type="PANTHER" id="PTHR31989">
    <property type="entry name" value="NAC DOMAIN-CONTAINING PROTEIN 82-RELATED"/>
    <property type="match status" value="1"/>
</dbReference>
<sequence length="216" mass="23373">IKIGRSGARESTTTTAVLPGCSFSPTEIELTDVYLRRKIAGGHDFPVEAAGFFHDADVYSDEPEKLVQPFLPRQAPAQGTSRRRPGTSSAPRATPAWYFFSPARYAGKKKSSGRRSRTIDGDGSKNWHSEKMAQPVEGGSAVGGCVQKLSYMVKNEASGKSERAGWIMAEYGISPEHGGGHLVLCKILMAADEVIYGFSSVDPGFSPEMLERLLSE</sequence>
<dbReference type="Gene3D" id="2.170.150.80">
    <property type="entry name" value="NAC domain"/>
    <property type="match status" value="1"/>
</dbReference>
<proteinExistence type="predicted"/>
<dbReference type="Pfam" id="PF02365">
    <property type="entry name" value="NAM"/>
    <property type="match status" value="1"/>
</dbReference>
<reference evidence="9" key="3">
    <citation type="submission" date="2018-08" db="UniProtKB">
        <authorList>
            <consortium name="EnsemblPlants"/>
        </authorList>
    </citation>
    <scope>IDENTIFICATION</scope>
    <source>
        <strain evidence="9">cv. Bd21</strain>
    </source>
</reference>
<accession>A0A0Q3N6N9</accession>
<evidence type="ECO:0000256" key="2">
    <source>
        <dbReference type="ARBA" id="ARBA00023015"/>
    </source>
</evidence>
<dbReference type="Gramene" id="KQK12350">
    <property type="protein sequence ID" value="KQK12350"/>
    <property type="gene ID" value="BRADI_1g03146v3"/>
</dbReference>
<dbReference type="InterPro" id="IPR036093">
    <property type="entry name" value="NAC_dom_sf"/>
</dbReference>
<reference evidence="8 9" key="1">
    <citation type="journal article" date="2010" name="Nature">
        <title>Genome sequencing and analysis of the model grass Brachypodium distachyon.</title>
        <authorList>
            <consortium name="International Brachypodium Initiative"/>
        </authorList>
    </citation>
    <scope>NUCLEOTIDE SEQUENCE [LARGE SCALE GENOMIC DNA]</scope>
    <source>
        <strain evidence="8 9">Bd21</strain>
    </source>
</reference>
<dbReference type="GO" id="GO:0003677">
    <property type="term" value="F:DNA binding"/>
    <property type="evidence" value="ECO:0007669"/>
    <property type="project" value="UniProtKB-KW"/>
</dbReference>
<dbReference type="GO" id="GO:0006355">
    <property type="term" value="P:regulation of DNA-templated transcription"/>
    <property type="evidence" value="ECO:0007669"/>
    <property type="project" value="InterPro"/>
</dbReference>
<keyword evidence="3" id="KW-0238">DNA-binding</keyword>
<feature type="region of interest" description="Disordered" evidence="6">
    <location>
        <begin position="108"/>
        <end position="129"/>
    </location>
</feature>